<keyword evidence="1" id="KW-0547">Nucleotide-binding</keyword>
<dbReference type="Gene3D" id="3.40.50.300">
    <property type="entry name" value="P-loop containing nucleotide triphosphate hydrolases"/>
    <property type="match status" value="2"/>
</dbReference>
<reference evidence="6" key="1">
    <citation type="submission" date="2021-01" db="EMBL/GenBank/DDBJ databases">
        <authorList>
            <person name="Corre E."/>
            <person name="Pelletier E."/>
            <person name="Niang G."/>
            <person name="Scheremetjew M."/>
            <person name="Finn R."/>
            <person name="Kale V."/>
            <person name="Holt S."/>
            <person name="Cochrane G."/>
            <person name="Meng A."/>
            <person name="Brown T."/>
            <person name="Cohen L."/>
        </authorList>
    </citation>
    <scope>NUCLEOTIDE SEQUENCE</scope>
    <source>
        <strain evidence="6">308</strain>
    </source>
</reference>
<dbReference type="InterPro" id="IPR014013">
    <property type="entry name" value="Helic_SF1/SF2_ATP-bd_DinG/Rad3"/>
</dbReference>
<dbReference type="InterPro" id="IPR002464">
    <property type="entry name" value="DNA/RNA_helicase_DEAH_CS"/>
</dbReference>
<dbReference type="GO" id="GO:0070182">
    <property type="term" value="F:DNA polymerase binding"/>
    <property type="evidence" value="ECO:0007669"/>
    <property type="project" value="TreeGrafter"/>
</dbReference>
<evidence type="ECO:0000256" key="4">
    <source>
        <dbReference type="SAM" id="MobiDB-lite"/>
    </source>
</evidence>
<dbReference type="InterPro" id="IPR006554">
    <property type="entry name" value="Helicase-like_DEXD_c2"/>
</dbReference>
<dbReference type="InterPro" id="IPR027417">
    <property type="entry name" value="P-loop_NTPase"/>
</dbReference>
<dbReference type="PROSITE" id="PS51193">
    <property type="entry name" value="HELICASE_ATP_BIND_2"/>
    <property type="match status" value="1"/>
</dbReference>
<dbReference type="GO" id="GO:0003677">
    <property type="term" value="F:DNA binding"/>
    <property type="evidence" value="ECO:0007669"/>
    <property type="project" value="InterPro"/>
</dbReference>
<evidence type="ECO:0000256" key="3">
    <source>
        <dbReference type="ARBA" id="ARBA00022840"/>
    </source>
</evidence>
<dbReference type="GO" id="GO:0010569">
    <property type="term" value="P:regulation of double-strand break repair via homologous recombination"/>
    <property type="evidence" value="ECO:0007669"/>
    <property type="project" value="TreeGrafter"/>
</dbReference>
<dbReference type="PANTHER" id="PTHR11472">
    <property type="entry name" value="DNA REPAIR DEAD HELICASE RAD3/XP-D SUBFAMILY MEMBER"/>
    <property type="match status" value="1"/>
</dbReference>
<dbReference type="GO" id="GO:0016818">
    <property type="term" value="F:hydrolase activity, acting on acid anhydrides, in phosphorus-containing anhydrides"/>
    <property type="evidence" value="ECO:0007669"/>
    <property type="project" value="InterPro"/>
</dbReference>
<evidence type="ECO:0000259" key="5">
    <source>
        <dbReference type="PROSITE" id="PS51193"/>
    </source>
</evidence>
<dbReference type="GO" id="GO:0005524">
    <property type="term" value="F:ATP binding"/>
    <property type="evidence" value="ECO:0007669"/>
    <property type="project" value="UniProtKB-KW"/>
</dbReference>
<protein>
    <recommendedName>
        <fullName evidence="5">Helicase ATP-binding domain-containing protein</fullName>
    </recommendedName>
</protein>
<proteinExistence type="predicted"/>
<dbReference type="Pfam" id="PF06733">
    <property type="entry name" value="DEAD_2"/>
    <property type="match status" value="1"/>
</dbReference>
<evidence type="ECO:0000256" key="1">
    <source>
        <dbReference type="ARBA" id="ARBA00022741"/>
    </source>
</evidence>
<evidence type="ECO:0000256" key="2">
    <source>
        <dbReference type="ARBA" id="ARBA00022801"/>
    </source>
</evidence>
<dbReference type="GO" id="GO:0045910">
    <property type="term" value="P:negative regulation of DNA recombination"/>
    <property type="evidence" value="ECO:0007669"/>
    <property type="project" value="TreeGrafter"/>
</dbReference>
<dbReference type="Pfam" id="PF23109">
    <property type="entry name" value="ARCH_RTEL1"/>
    <property type="match status" value="1"/>
</dbReference>
<keyword evidence="3" id="KW-0067">ATP-binding</keyword>
<dbReference type="GO" id="GO:0003678">
    <property type="term" value="F:DNA helicase activity"/>
    <property type="evidence" value="ECO:0007669"/>
    <property type="project" value="InterPro"/>
</dbReference>
<name>A0A7S1FWE6_9STRA</name>
<dbReference type="EMBL" id="HBFR01025772">
    <property type="protein sequence ID" value="CAD8891330.1"/>
    <property type="molecule type" value="Transcribed_RNA"/>
</dbReference>
<gene>
    <name evidence="6" type="ORF">CHYS00102_LOCUS18536</name>
</gene>
<feature type="domain" description="Helicase ATP-binding" evidence="5">
    <location>
        <begin position="55"/>
        <end position="372"/>
    </location>
</feature>
<organism evidence="6">
    <name type="scientific">Corethron hystrix</name>
    <dbReference type="NCBI Taxonomy" id="216773"/>
    <lineage>
        <taxon>Eukaryota</taxon>
        <taxon>Sar</taxon>
        <taxon>Stramenopiles</taxon>
        <taxon>Ochrophyta</taxon>
        <taxon>Bacillariophyta</taxon>
        <taxon>Coscinodiscophyceae</taxon>
        <taxon>Corethrophycidae</taxon>
        <taxon>Corethrales</taxon>
        <taxon>Corethraceae</taxon>
        <taxon>Corethron</taxon>
    </lineage>
</organism>
<evidence type="ECO:0000313" key="6">
    <source>
        <dbReference type="EMBL" id="CAD8891330.1"/>
    </source>
</evidence>
<feature type="region of interest" description="Disordered" evidence="4">
    <location>
        <begin position="1"/>
        <end position="48"/>
    </location>
</feature>
<dbReference type="SMART" id="SM00488">
    <property type="entry name" value="DEXDc2"/>
    <property type="match status" value="1"/>
</dbReference>
<dbReference type="PROSITE" id="PS00690">
    <property type="entry name" value="DEAH_ATP_HELICASE"/>
    <property type="match status" value="1"/>
</dbReference>
<dbReference type="GO" id="GO:0090657">
    <property type="term" value="P:telomeric loop disassembly"/>
    <property type="evidence" value="ECO:0007669"/>
    <property type="project" value="TreeGrafter"/>
</dbReference>
<dbReference type="PANTHER" id="PTHR11472:SF34">
    <property type="entry name" value="REGULATOR OF TELOMERE ELONGATION HELICASE 1"/>
    <property type="match status" value="1"/>
</dbReference>
<dbReference type="InterPro" id="IPR057498">
    <property type="entry name" value="Rtel1_ARCH"/>
</dbReference>
<dbReference type="GO" id="GO:0005634">
    <property type="term" value="C:nucleus"/>
    <property type="evidence" value="ECO:0007669"/>
    <property type="project" value="TreeGrafter"/>
</dbReference>
<dbReference type="InterPro" id="IPR010614">
    <property type="entry name" value="RAD3-like_helicase_DEAD"/>
</dbReference>
<dbReference type="InterPro" id="IPR045028">
    <property type="entry name" value="DinG/Rad3-like"/>
</dbReference>
<accession>A0A7S1FWE6</accession>
<dbReference type="AlphaFoldDB" id="A0A7S1FWE6"/>
<dbReference type="GO" id="GO:1904430">
    <property type="term" value="P:negative regulation of t-circle formation"/>
    <property type="evidence" value="ECO:0007669"/>
    <property type="project" value="TreeGrafter"/>
</dbReference>
<dbReference type="SUPFAM" id="SSF52540">
    <property type="entry name" value="P-loop containing nucleoside triphosphate hydrolases"/>
    <property type="match status" value="1"/>
</dbReference>
<sequence length="708" mass="76875">MNLRAPPIIPNLKMNVSARPPSATDPSSETVDSKDAEFPPTSSSDSTVLELSDQRIPIHFPYPSVYDCQVKYMSRVLEALSSSGHALLESPTGTGKTLCLLSSALGWRDWRVRSLRLRASEIAPSLLSFPSSDDASTSLPPSIIYASRTHGQLSQVLRELRRTCHRPTHSVLAGREHLCVNESVINAAKTGGNGQYQAECGRLCKERRCVYKVNLDRITDDGRGSARGLVSDPEDKTQRVLDVEDLVKLGRRRKLCPYFLSRALMADGGGNGTVATPCELLLMPYNYLFEGSILATLPPEVIKNSIIIFDEAHNLESFASDASSFSLSVSDLAGCVTEVDRALPLLQRGAEADVTPDNVFRLRNMFLRLEAGLENLPDPSPAGTNHAGEYVFKFLEEAGNVTVATVPILLDFVGKIQELLLVGRDDSMAASGKPGTPISNPSPWTPRLDHFVSVLRRTFPVGEEGGGSHALSQQYGPLLRARARSYRVHVTSKKSQNSSSATGPRTIHSWCFASALAMRSLVARTGVRSVIVTSGTLAPLPSLASELGLSFPVRLENSHVINPEKQVHVRVIGTGVTGKDLSSSYERRKDPEYIAELGRTLAGLAAVIPGGMLVFFTSYSAMEDAIKGWGGPLPAPYGGTGGKRASKGKKRFFSQERRCISHTSERKCREILLFCIYCAGAVRLLQDVKSLASPPPSQIHRARASQVL</sequence>
<keyword evidence="2" id="KW-0378">Hydrolase</keyword>